<dbReference type="Proteomes" id="UP001396334">
    <property type="component" value="Unassembled WGS sequence"/>
</dbReference>
<accession>A0ABR2NQ47</accession>
<dbReference type="EMBL" id="JBBPBN010000114">
    <property type="protein sequence ID" value="KAK8978090.1"/>
    <property type="molecule type" value="Genomic_DNA"/>
</dbReference>
<comment type="caution">
    <text evidence="2">The sequence shown here is derived from an EMBL/GenBank/DDBJ whole genome shotgun (WGS) entry which is preliminary data.</text>
</comment>
<evidence type="ECO:0000313" key="3">
    <source>
        <dbReference type="Proteomes" id="UP001396334"/>
    </source>
</evidence>
<evidence type="ECO:0000256" key="1">
    <source>
        <dbReference type="SAM" id="MobiDB-lite"/>
    </source>
</evidence>
<feature type="compositionally biased region" description="Basic and acidic residues" evidence="1">
    <location>
        <begin position="94"/>
        <end position="107"/>
    </location>
</feature>
<protein>
    <submittedName>
        <fullName evidence="2">Uncharacterized protein</fullName>
    </submittedName>
</protein>
<keyword evidence="3" id="KW-1185">Reference proteome</keyword>
<gene>
    <name evidence="2" type="ORF">V6N11_062887</name>
</gene>
<name>A0ABR2NQ47_9ROSI</name>
<organism evidence="2 3">
    <name type="scientific">Hibiscus sabdariffa</name>
    <name type="common">roselle</name>
    <dbReference type="NCBI Taxonomy" id="183260"/>
    <lineage>
        <taxon>Eukaryota</taxon>
        <taxon>Viridiplantae</taxon>
        <taxon>Streptophyta</taxon>
        <taxon>Embryophyta</taxon>
        <taxon>Tracheophyta</taxon>
        <taxon>Spermatophyta</taxon>
        <taxon>Magnoliopsida</taxon>
        <taxon>eudicotyledons</taxon>
        <taxon>Gunneridae</taxon>
        <taxon>Pentapetalae</taxon>
        <taxon>rosids</taxon>
        <taxon>malvids</taxon>
        <taxon>Malvales</taxon>
        <taxon>Malvaceae</taxon>
        <taxon>Malvoideae</taxon>
        <taxon>Hibiscus</taxon>
    </lineage>
</organism>
<proteinExistence type="predicted"/>
<evidence type="ECO:0000313" key="2">
    <source>
        <dbReference type="EMBL" id="KAK8978090.1"/>
    </source>
</evidence>
<reference evidence="2 3" key="1">
    <citation type="journal article" date="2024" name="G3 (Bethesda)">
        <title>Genome assembly of Hibiscus sabdariffa L. provides insights into metabolisms of medicinal natural products.</title>
        <authorList>
            <person name="Kim T."/>
        </authorList>
    </citation>
    <scope>NUCLEOTIDE SEQUENCE [LARGE SCALE GENOMIC DNA]</scope>
    <source>
        <strain evidence="2">TK-2024</strain>
        <tissue evidence="2">Old leaves</tissue>
    </source>
</reference>
<feature type="region of interest" description="Disordered" evidence="1">
    <location>
        <begin position="78"/>
        <end position="107"/>
    </location>
</feature>
<sequence length="107" mass="11916">MFKFNVDALCYGISEILALGRFKNHMGTKMVHFSKPIGMSDPTGTEIEAILEAFETLNDLPWMANPIPHIVPSTLGVKRPEPSFEPHGSTPNLERADQIHATRTQLD</sequence>